<reference evidence="5" key="1">
    <citation type="journal article" date="2017" name="Genome Announc.">
        <title>Genome sequences of Cyberlindnera fabianii 65, Pichia kudriavzevii 129, and Saccharomyces cerevisiae 131 isolated from fermented masau fruits in Zimbabwe.</title>
        <authorList>
            <person name="van Rijswijck I.M.H."/>
            <person name="Derks M.F.L."/>
            <person name="Abee T."/>
            <person name="de Ridder D."/>
            <person name="Smid E.J."/>
        </authorList>
    </citation>
    <scope>NUCLEOTIDE SEQUENCE [LARGE SCALE GENOMIC DNA]</scope>
    <source>
        <strain evidence="5">129</strain>
    </source>
</reference>
<feature type="compositionally biased region" description="Low complexity" evidence="1">
    <location>
        <begin position="42"/>
        <end position="60"/>
    </location>
</feature>
<keyword evidence="6" id="KW-1185">Reference proteome</keyword>
<evidence type="ECO:0000313" key="4">
    <source>
        <dbReference type="EMBL" id="ONH73164.1"/>
    </source>
</evidence>
<sequence length="259" mass="28692">MDAAEKRRLLREKRAAKMAKNGDRLNKILGHEVHGNSPPPTTSAAASTSASASGSTTRTLAGEENVFDDPPVSNLDEFEHFKDDDALHEIPDVGRFPPYMDEMFKKMLNSSQGAFDATSPPSGVAPTPVGRFQMEETKMFMSFYSIVRVIFTFVLVTGDIANSSRFINGLFPWNMRLVEKFLVLEFIFTLIQLVLHQTGAFKNTVFNFDVTGVPYANTFLTLYAVASSFFTDFSGLLVAAALNAWHESLHFSSIKSLIV</sequence>
<feature type="region of interest" description="Disordered" evidence="1">
    <location>
        <begin position="16"/>
        <end position="73"/>
    </location>
</feature>
<feature type="transmembrane region" description="Helical" evidence="2">
    <location>
        <begin position="220"/>
        <end position="245"/>
    </location>
</feature>
<keyword evidence="2" id="KW-0472">Membrane</keyword>
<keyword evidence="2" id="KW-1133">Transmembrane helix</keyword>
<evidence type="ECO:0000313" key="6">
    <source>
        <dbReference type="Proteomes" id="UP000249293"/>
    </source>
</evidence>
<reference evidence="3 6" key="3">
    <citation type="submission" date="2018-06" db="EMBL/GenBank/DDBJ databases">
        <title>Population genomics shows no distinction between pathogenic Candida krusei and environmental Pichia kudriavzevii: One species, four names.</title>
        <authorList>
            <person name="Douglass A.P."/>
            <person name="Offei B."/>
            <person name="Braun-Galleani S."/>
            <person name="Coughlan A.Y."/>
            <person name="Martos A."/>
            <person name="Ortiz-Merino R.A."/>
            <person name="Byrne K.P."/>
            <person name="Wolfe K.H."/>
        </authorList>
    </citation>
    <scope>NUCLEOTIDE SEQUENCE [LARGE SCALE GENOMIC DNA]</scope>
    <source>
        <strain evidence="3 6">CBS573</strain>
    </source>
</reference>
<feature type="compositionally biased region" description="Basic and acidic residues" evidence="1">
    <location>
        <begin position="16"/>
        <end position="34"/>
    </location>
</feature>
<accession>A0A1V2LKS1</accession>
<keyword evidence="2" id="KW-0812">Transmembrane</keyword>
<feature type="transmembrane region" description="Helical" evidence="2">
    <location>
        <begin position="181"/>
        <end position="200"/>
    </location>
</feature>
<evidence type="ECO:0000256" key="2">
    <source>
        <dbReference type="SAM" id="Phobius"/>
    </source>
</evidence>
<dbReference type="InterPro" id="IPR028143">
    <property type="entry name" value="Get2/sif1"/>
</dbReference>
<dbReference type="EMBL" id="CP028773">
    <property type="protein sequence ID" value="AWU74298.1"/>
    <property type="molecule type" value="Genomic_DNA"/>
</dbReference>
<dbReference type="VEuPathDB" id="FungiDB:C5L36_0A08920"/>
<reference evidence="4" key="2">
    <citation type="submission" date="2017-01" db="EMBL/GenBank/DDBJ databases">
        <authorList>
            <person name="Mah S.A."/>
            <person name="Swanson W.J."/>
            <person name="Moy G.W."/>
            <person name="Vacquier V.D."/>
        </authorList>
    </citation>
    <scope>NUCLEOTIDE SEQUENCE [LARGE SCALE GENOMIC DNA]</scope>
    <source>
        <strain evidence="4">129</strain>
    </source>
</reference>
<evidence type="ECO:0000256" key="1">
    <source>
        <dbReference type="SAM" id="MobiDB-lite"/>
    </source>
</evidence>
<dbReference type="Pfam" id="PF08690">
    <property type="entry name" value="GET2"/>
    <property type="match status" value="1"/>
</dbReference>
<organism evidence="4 5">
    <name type="scientific">Pichia kudriavzevii</name>
    <name type="common">Yeast</name>
    <name type="synonym">Issatchenkia orientalis</name>
    <dbReference type="NCBI Taxonomy" id="4909"/>
    <lineage>
        <taxon>Eukaryota</taxon>
        <taxon>Fungi</taxon>
        <taxon>Dikarya</taxon>
        <taxon>Ascomycota</taxon>
        <taxon>Saccharomycotina</taxon>
        <taxon>Pichiomycetes</taxon>
        <taxon>Pichiales</taxon>
        <taxon>Pichiaceae</taxon>
        <taxon>Pichia</taxon>
    </lineage>
</organism>
<dbReference type="EMBL" id="MQVM01000016">
    <property type="protein sequence ID" value="ONH73164.1"/>
    <property type="molecule type" value="Genomic_DNA"/>
</dbReference>
<dbReference type="Proteomes" id="UP000189274">
    <property type="component" value="Unassembled WGS sequence"/>
</dbReference>
<evidence type="ECO:0000313" key="3">
    <source>
        <dbReference type="EMBL" id="AWU74298.1"/>
    </source>
</evidence>
<protein>
    <submittedName>
        <fullName evidence="4">Golgi to ER traffic protein 2</fullName>
    </submittedName>
</protein>
<gene>
    <name evidence="4" type="ORF">BOH78_3329</name>
    <name evidence="3" type="ORF">C5L36_0A08920</name>
</gene>
<proteinExistence type="predicted"/>
<dbReference type="Proteomes" id="UP000249293">
    <property type="component" value="Chromosome 1"/>
</dbReference>
<feature type="transmembrane region" description="Helical" evidence="2">
    <location>
        <begin position="141"/>
        <end position="161"/>
    </location>
</feature>
<evidence type="ECO:0000313" key="5">
    <source>
        <dbReference type="Proteomes" id="UP000189274"/>
    </source>
</evidence>
<dbReference type="AlphaFoldDB" id="A0A1V2LKS1"/>
<name>A0A1V2LKS1_PICKU</name>